<protein>
    <submittedName>
        <fullName evidence="1">Uncharacterized protein</fullName>
    </submittedName>
</protein>
<proteinExistence type="predicted"/>
<keyword evidence="2" id="KW-1185">Reference proteome</keyword>
<dbReference type="Proteomes" id="UP000593627">
    <property type="component" value="Segment"/>
</dbReference>
<evidence type="ECO:0000313" key="1">
    <source>
        <dbReference type="EMBL" id="QOR59255.1"/>
    </source>
</evidence>
<dbReference type="KEGG" id="vg:65129801"/>
<dbReference type="RefSeq" id="YP_010111413.1">
    <property type="nucleotide sequence ID" value="NC_055881.1"/>
</dbReference>
<evidence type="ECO:0000313" key="2">
    <source>
        <dbReference type="Proteomes" id="UP000593627"/>
    </source>
</evidence>
<dbReference type="GeneID" id="65129801"/>
<accession>A0A7M1RXT7</accession>
<name>A0A7M1RXT7_9CAUD</name>
<dbReference type="EMBL" id="MT774388">
    <property type="protein sequence ID" value="QOR59255.1"/>
    <property type="molecule type" value="Genomic_DNA"/>
</dbReference>
<organism evidence="1 2">
    <name type="scientific">uncultured phage cr112_1</name>
    <dbReference type="NCBI Taxonomy" id="2772072"/>
    <lineage>
        <taxon>Viruses</taxon>
        <taxon>Duplodnaviria</taxon>
        <taxon>Heunggongvirae</taxon>
        <taxon>Uroviricota</taxon>
        <taxon>Caudoviricetes</taxon>
        <taxon>Crassvirales</taxon>
        <taxon>Steigviridae</taxon>
        <taxon>Asinivirinae</taxon>
        <taxon>Kehishuvirus</taxon>
        <taxon>Kehishuvirus splanchnicus</taxon>
    </lineage>
</organism>
<reference evidence="1 2" key="1">
    <citation type="submission" date="2020-07" db="EMBL/GenBank/DDBJ databases">
        <title>Taxonomic proposal: Crassvirales, a new order of highly abundant and diverse bacterial viruses.</title>
        <authorList>
            <person name="Shkoporov A.N."/>
            <person name="Stockdale S.R."/>
            <person name="Guerin E."/>
            <person name="Ross R.P."/>
            <person name="Hill C."/>
        </authorList>
    </citation>
    <scope>NUCLEOTIDE SEQUENCE [LARGE SCALE GENOMIC DNA]</scope>
</reference>
<sequence>MAHSNGIITAPVGIHNDIPQTLGIGSTDLGTQCTSPNINPFAMYKPVRLATMLGKLEGGYFMIEDTRTSVPYSTDWWRSINGQCGFQMEQVNNVGNPNLPDPVWTYLRPNGNPYPYRAIDFDGYNHNAPKELFTVGYPAKIVLNKGFRMTVNIPQSRDRALCLPDIFNDKTSEGDYIRFVVNLRSPSNPNATYVEREFKITQENNVIQWTDDEVRLGGTVGGKLWMHVYMKDKIGRYRSLRNTENTQTIFEMQYISGDPFILQIRCQAVLRYLVSRPYYLKVMNLTPIINAQNYAGGTLPATKVCMYRYYTDSTDYVRELELWKKDFPETTVSAGDYYTMPGIPFEFEVETYGWDSYVGEKVIFIWWKYDIQEVARLVVTINRMNS</sequence>